<organism evidence="10 11">
    <name type="scientific">Pseudoclavibacter endophyticus</name>
    <dbReference type="NCBI Taxonomy" id="1778590"/>
    <lineage>
        <taxon>Bacteria</taxon>
        <taxon>Bacillati</taxon>
        <taxon>Actinomycetota</taxon>
        <taxon>Actinomycetes</taxon>
        <taxon>Micrococcales</taxon>
        <taxon>Microbacteriaceae</taxon>
        <taxon>Pseudoclavibacter</taxon>
    </lineage>
</organism>
<feature type="transmembrane region" description="Helical" evidence="8">
    <location>
        <begin position="203"/>
        <end position="222"/>
    </location>
</feature>
<feature type="transmembrane region" description="Helical" evidence="8">
    <location>
        <begin position="105"/>
        <end position="125"/>
    </location>
</feature>
<comment type="caution">
    <text evidence="10">The sequence shown here is derived from an EMBL/GenBank/DDBJ whole genome shotgun (WGS) entry which is preliminary data.</text>
</comment>
<feature type="transmembrane region" description="Helical" evidence="8">
    <location>
        <begin position="364"/>
        <end position="386"/>
    </location>
</feature>
<dbReference type="PANTHER" id="PTHR43357">
    <property type="entry name" value="INNER MEMBRANE ABC TRANSPORTER PERMEASE PROTEIN YDCV"/>
    <property type="match status" value="1"/>
</dbReference>
<keyword evidence="6 8" id="KW-1133">Transmembrane helix</keyword>
<dbReference type="RefSeq" id="WP_158030017.1">
    <property type="nucleotide sequence ID" value="NZ_BMHG01000002.1"/>
</dbReference>
<keyword evidence="5 8" id="KW-0812">Transmembrane</keyword>
<dbReference type="OrthoDB" id="5100908at2"/>
<evidence type="ECO:0000313" key="10">
    <source>
        <dbReference type="EMBL" id="KAB1646851.1"/>
    </source>
</evidence>
<evidence type="ECO:0000256" key="8">
    <source>
        <dbReference type="RuleBase" id="RU363032"/>
    </source>
</evidence>
<dbReference type="EMBL" id="WBJY01000004">
    <property type="protein sequence ID" value="KAB1646851.1"/>
    <property type="molecule type" value="Genomic_DNA"/>
</dbReference>
<reference evidence="10 11" key="1">
    <citation type="submission" date="2019-09" db="EMBL/GenBank/DDBJ databases">
        <title>Phylogeny of genus Pseudoclavibacter and closely related genus.</title>
        <authorList>
            <person name="Li Y."/>
        </authorList>
    </citation>
    <scope>NUCLEOTIDE SEQUENCE [LARGE SCALE GENOMIC DNA]</scope>
    <source>
        <strain evidence="10 11">EGI 60007</strain>
    </source>
</reference>
<dbReference type="SUPFAM" id="SSF161098">
    <property type="entry name" value="MetI-like"/>
    <property type="match status" value="2"/>
</dbReference>
<keyword evidence="11" id="KW-1185">Reference proteome</keyword>
<evidence type="ECO:0000313" key="11">
    <source>
        <dbReference type="Proteomes" id="UP000431744"/>
    </source>
</evidence>
<dbReference type="GO" id="GO:0005886">
    <property type="term" value="C:plasma membrane"/>
    <property type="evidence" value="ECO:0007669"/>
    <property type="project" value="UniProtKB-SubCell"/>
</dbReference>
<evidence type="ECO:0000256" key="3">
    <source>
        <dbReference type="ARBA" id="ARBA00022475"/>
    </source>
</evidence>
<feature type="transmembrane region" description="Helical" evidence="8">
    <location>
        <begin position="66"/>
        <end position="93"/>
    </location>
</feature>
<evidence type="ECO:0000256" key="6">
    <source>
        <dbReference type="ARBA" id="ARBA00022989"/>
    </source>
</evidence>
<feature type="transmembrane region" description="Helical" evidence="8">
    <location>
        <begin position="16"/>
        <end position="38"/>
    </location>
</feature>
<evidence type="ECO:0000256" key="4">
    <source>
        <dbReference type="ARBA" id="ARBA00022519"/>
    </source>
</evidence>
<dbReference type="Pfam" id="PF00528">
    <property type="entry name" value="BPD_transp_1"/>
    <property type="match status" value="2"/>
</dbReference>
<proteinExistence type="inferred from homology"/>
<feature type="domain" description="ABC transmembrane type-1" evidence="9">
    <location>
        <begin position="360"/>
        <end position="552"/>
    </location>
</feature>
<feature type="transmembrane region" description="Helical" evidence="8">
    <location>
        <begin position="306"/>
        <end position="328"/>
    </location>
</feature>
<evidence type="ECO:0000256" key="7">
    <source>
        <dbReference type="ARBA" id="ARBA00023136"/>
    </source>
</evidence>
<keyword evidence="7 8" id="KW-0472">Membrane</keyword>
<keyword evidence="4" id="KW-0997">Cell inner membrane</keyword>
<feature type="transmembrane region" description="Helical" evidence="8">
    <location>
        <begin position="530"/>
        <end position="559"/>
    </location>
</feature>
<dbReference type="GO" id="GO:0055085">
    <property type="term" value="P:transmembrane transport"/>
    <property type="evidence" value="ECO:0007669"/>
    <property type="project" value="InterPro"/>
</dbReference>
<dbReference type="PROSITE" id="PS50928">
    <property type="entry name" value="ABC_TM1"/>
    <property type="match status" value="2"/>
</dbReference>
<gene>
    <name evidence="10" type="ORF">F8O04_14050</name>
</gene>
<evidence type="ECO:0000256" key="2">
    <source>
        <dbReference type="ARBA" id="ARBA00022448"/>
    </source>
</evidence>
<name>A0A6H9WGX7_9MICO</name>
<sequence length="603" mass="63982">MTVLRQIGRYLSNPQVIIALLCLVCFVGPAAMIVLGAFQTEMFGGRGQFTVEAFVDVLTSSRVHSVAITTVGMGVAVIAVSTTVALFFTAVYAKTRTPLRNAIPVVMFILVATPGLFFAIAWGLLGNPNIGLVNEALGALFGDGGRIVNAESWWGIVLVSAIKLIGLQFFLLLGPFLALDKSLEESARMSGAGPLRTFFQMEIPILAPAITGAMILGFVLFLESFDAPQILGVPAGIFVVPTEIYQFLSASTGPRYGHASAMSILLMVILLLLVFVQMRVLGRRSYVTVGGKESRALRRDVGPWKWLFTGLVVGFGLLTVALPMYQLILVSLSPFLGATSGYSLANFEAVVNNDRMMQALGNSLGVAAFGALLAMTASVGLTWAARFRTGALSRFIEFSQWLGLAMPGLILALGVLWFFLKVPGLSTFYGTPVIMIFAMFIAVIPLAGRTTSAAMAQIPKSLEEAAWVSGASKYRAIWDVIVRLMLPSIVSGWVLCFVVLCGVLSTPLVLSAPRSYYFSVEIYSRYVEGAAPTSAAASLLLIGVFIAIGAVALAIAAILRRRANAASPAAVAAQADPDPSTQVIAAREAVKAGADGSSPTRTK</sequence>
<accession>A0A6H9WGX7</accession>
<evidence type="ECO:0000259" key="9">
    <source>
        <dbReference type="PROSITE" id="PS50928"/>
    </source>
</evidence>
<evidence type="ECO:0000256" key="5">
    <source>
        <dbReference type="ARBA" id="ARBA00022692"/>
    </source>
</evidence>
<evidence type="ECO:0000256" key="1">
    <source>
        <dbReference type="ARBA" id="ARBA00004429"/>
    </source>
</evidence>
<feature type="transmembrane region" description="Helical" evidence="8">
    <location>
        <begin position="398"/>
        <end position="420"/>
    </location>
</feature>
<keyword evidence="2 8" id="KW-0813">Transport</keyword>
<dbReference type="AlphaFoldDB" id="A0A6H9WGX7"/>
<dbReference type="CDD" id="cd06261">
    <property type="entry name" value="TM_PBP2"/>
    <property type="match status" value="2"/>
</dbReference>
<dbReference type="InterPro" id="IPR035906">
    <property type="entry name" value="MetI-like_sf"/>
</dbReference>
<dbReference type="Gene3D" id="1.10.3720.10">
    <property type="entry name" value="MetI-like"/>
    <property type="match status" value="2"/>
</dbReference>
<feature type="transmembrane region" description="Helical" evidence="8">
    <location>
        <begin position="484"/>
        <end position="510"/>
    </location>
</feature>
<protein>
    <submittedName>
        <fullName evidence="10">Iron ABC transporter permease</fullName>
    </submittedName>
</protein>
<comment type="similarity">
    <text evidence="8">Belongs to the binding-protein-dependent transport system permease family.</text>
</comment>
<feature type="transmembrane region" description="Helical" evidence="8">
    <location>
        <begin position="153"/>
        <end position="179"/>
    </location>
</feature>
<dbReference type="Proteomes" id="UP000431744">
    <property type="component" value="Unassembled WGS sequence"/>
</dbReference>
<feature type="domain" description="ABC transmembrane type-1" evidence="9">
    <location>
        <begin position="67"/>
        <end position="277"/>
    </location>
</feature>
<comment type="subcellular location">
    <subcellularLocation>
        <location evidence="1">Cell inner membrane</location>
        <topology evidence="1">Multi-pass membrane protein</topology>
    </subcellularLocation>
    <subcellularLocation>
        <location evidence="8">Cell membrane</location>
        <topology evidence="8">Multi-pass membrane protein</topology>
    </subcellularLocation>
</comment>
<dbReference type="InterPro" id="IPR000515">
    <property type="entry name" value="MetI-like"/>
</dbReference>
<feature type="transmembrane region" description="Helical" evidence="8">
    <location>
        <begin position="256"/>
        <end position="276"/>
    </location>
</feature>
<keyword evidence="3" id="KW-1003">Cell membrane</keyword>
<dbReference type="PANTHER" id="PTHR43357:SF4">
    <property type="entry name" value="INNER MEMBRANE ABC TRANSPORTER PERMEASE PROTEIN YDCV"/>
    <property type="match status" value="1"/>
</dbReference>
<feature type="transmembrane region" description="Helical" evidence="8">
    <location>
        <begin position="426"/>
        <end position="447"/>
    </location>
</feature>